<comment type="caution">
    <text evidence="1">The sequence shown here is derived from an EMBL/GenBank/DDBJ whole genome shotgun (WGS) entry which is preliminary data.</text>
</comment>
<dbReference type="AlphaFoldDB" id="A0A3T8NJV4"/>
<name>A0A3T8NJV4_SALET</name>
<proteinExistence type="predicted"/>
<gene>
    <name evidence="1" type="ORF">ACV85_10410</name>
</gene>
<evidence type="ECO:0000313" key="1">
    <source>
        <dbReference type="EMBL" id="ECT0582252.1"/>
    </source>
</evidence>
<sequence length="59" mass="6928">MSTLYILVEGHSLTSTIISKLIITNEKYCVVFFDQSMSIFTQMIIYNIIKINGKHFYLY</sequence>
<protein>
    <submittedName>
        <fullName evidence="1">Uncharacterized protein</fullName>
    </submittedName>
</protein>
<reference evidence="1" key="1">
    <citation type="submission" date="2018-06" db="EMBL/GenBank/DDBJ databases">
        <authorList>
            <consortium name="GenomeTrakr network: Whole genome sequencing for foodborne pathogen traceback"/>
        </authorList>
    </citation>
    <scope>NUCLEOTIDE SEQUENCE</scope>
    <source>
        <strain evidence="1">CFSAN030084</strain>
    </source>
</reference>
<organism evidence="1">
    <name type="scientific">Salmonella enterica I</name>
    <dbReference type="NCBI Taxonomy" id="59201"/>
    <lineage>
        <taxon>Bacteria</taxon>
        <taxon>Pseudomonadati</taxon>
        <taxon>Pseudomonadota</taxon>
        <taxon>Gammaproteobacteria</taxon>
        <taxon>Enterobacterales</taxon>
        <taxon>Enterobacteriaceae</taxon>
        <taxon>Salmonella</taxon>
    </lineage>
</organism>
<accession>A0A3T8NJV4</accession>
<dbReference type="EMBL" id="AAKLOM010000009">
    <property type="protein sequence ID" value="ECT0582252.1"/>
    <property type="molecule type" value="Genomic_DNA"/>
</dbReference>